<dbReference type="AlphaFoldDB" id="A0A8H6CRE0"/>
<name>A0A8H6CRE0_9LECA</name>
<dbReference type="EMBL" id="JACCJB010000004">
    <property type="protein sequence ID" value="KAF6228188.1"/>
    <property type="molecule type" value="Genomic_DNA"/>
</dbReference>
<evidence type="ECO:0000256" key="1">
    <source>
        <dbReference type="SAM" id="SignalP"/>
    </source>
</evidence>
<accession>A0A8H6CRE0</accession>
<organism evidence="2 3">
    <name type="scientific">Letharia lupina</name>
    <dbReference type="NCBI Taxonomy" id="560253"/>
    <lineage>
        <taxon>Eukaryota</taxon>
        <taxon>Fungi</taxon>
        <taxon>Dikarya</taxon>
        <taxon>Ascomycota</taxon>
        <taxon>Pezizomycotina</taxon>
        <taxon>Lecanoromycetes</taxon>
        <taxon>OSLEUM clade</taxon>
        <taxon>Lecanoromycetidae</taxon>
        <taxon>Lecanorales</taxon>
        <taxon>Lecanorineae</taxon>
        <taxon>Parmeliaceae</taxon>
        <taxon>Letharia</taxon>
    </lineage>
</organism>
<reference evidence="2 3" key="1">
    <citation type="journal article" date="2020" name="Genomics">
        <title>Complete, high-quality genomes from long-read metagenomic sequencing of two wolf lichen thalli reveals enigmatic genome architecture.</title>
        <authorList>
            <person name="McKenzie S.K."/>
            <person name="Walston R.F."/>
            <person name="Allen J.L."/>
        </authorList>
    </citation>
    <scope>NUCLEOTIDE SEQUENCE [LARGE SCALE GENOMIC DNA]</scope>
    <source>
        <strain evidence="2">WasteWater1</strain>
    </source>
</reference>
<sequence>MLSTLPLIALFLVQYTTVTIEAPAQTLGGSSSVQSASDLEGQIGDLVIPQEEAKNITTAETRKIRSTLDYATLLSEIGDFTLPSNITAGHVAKVAKQAVPSLSDAEVINIVQALRPEQFSLRSRTQYALVQVIAAVYEGRISHGGWGLDDQDRETSRFLFNELSSPEIGVIDMAGFHRLEISNLRLRARRVTCTLKRRMAIMLSGPTKHFNASSGDACAKPGRTQQAAESLNDGLIELEFIDNRLA</sequence>
<feature type="signal peptide" evidence="1">
    <location>
        <begin position="1"/>
        <end position="20"/>
    </location>
</feature>
<evidence type="ECO:0000313" key="2">
    <source>
        <dbReference type="EMBL" id="KAF6228188.1"/>
    </source>
</evidence>
<comment type="caution">
    <text evidence="2">The sequence shown here is derived from an EMBL/GenBank/DDBJ whole genome shotgun (WGS) entry which is preliminary data.</text>
</comment>
<keyword evidence="1" id="KW-0732">Signal</keyword>
<protein>
    <submittedName>
        <fullName evidence="2">Uncharacterized protein</fullName>
    </submittedName>
</protein>
<feature type="chain" id="PRO_5034293031" evidence="1">
    <location>
        <begin position="21"/>
        <end position="246"/>
    </location>
</feature>
<evidence type="ECO:0000313" key="3">
    <source>
        <dbReference type="Proteomes" id="UP000593566"/>
    </source>
</evidence>
<proteinExistence type="predicted"/>
<keyword evidence="3" id="KW-1185">Reference proteome</keyword>
<gene>
    <name evidence="2" type="ORF">HO133_007918</name>
</gene>
<dbReference type="Proteomes" id="UP000593566">
    <property type="component" value="Unassembled WGS sequence"/>
</dbReference>
<dbReference type="RefSeq" id="XP_037156122.1">
    <property type="nucleotide sequence ID" value="XM_037298786.1"/>
</dbReference>
<dbReference type="GeneID" id="59336315"/>